<dbReference type="EMBL" id="JBHUCX010000092">
    <property type="protein sequence ID" value="MFD1677461.1"/>
    <property type="molecule type" value="Genomic_DNA"/>
</dbReference>
<keyword evidence="2" id="KW-1185">Reference proteome</keyword>
<evidence type="ECO:0000313" key="2">
    <source>
        <dbReference type="Proteomes" id="UP001597079"/>
    </source>
</evidence>
<dbReference type="RefSeq" id="WP_377945353.1">
    <property type="nucleotide sequence ID" value="NZ_JBHUCX010000092.1"/>
</dbReference>
<name>A0ABW4JM91_9BACL</name>
<accession>A0ABW4JM91</accession>
<proteinExistence type="predicted"/>
<organism evidence="1 2">
    <name type="scientific">Alicyclobacillus fodiniaquatilis</name>
    <dbReference type="NCBI Taxonomy" id="1661150"/>
    <lineage>
        <taxon>Bacteria</taxon>
        <taxon>Bacillati</taxon>
        <taxon>Bacillota</taxon>
        <taxon>Bacilli</taxon>
        <taxon>Bacillales</taxon>
        <taxon>Alicyclobacillaceae</taxon>
        <taxon>Alicyclobacillus</taxon>
    </lineage>
</organism>
<protein>
    <submittedName>
        <fullName evidence="1">Uncharacterized protein</fullName>
    </submittedName>
</protein>
<reference evidence="2" key="1">
    <citation type="journal article" date="2019" name="Int. J. Syst. Evol. Microbiol.">
        <title>The Global Catalogue of Microorganisms (GCM) 10K type strain sequencing project: providing services to taxonomists for standard genome sequencing and annotation.</title>
        <authorList>
            <consortium name="The Broad Institute Genomics Platform"/>
            <consortium name="The Broad Institute Genome Sequencing Center for Infectious Disease"/>
            <person name="Wu L."/>
            <person name="Ma J."/>
        </authorList>
    </citation>
    <scope>NUCLEOTIDE SEQUENCE [LARGE SCALE GENOMIC DNA]</scope>
    <source>
        <strain evidence="2">CGMCC 1.12286</strain>
    </source>
</reference>
<evidence type="ECO:0000313" key="1">
    <source>
        <dbReference type="EMBL" id="MFD1677461.1"/>
    </source>
</evidence>
<comment type="caution">
    <text evidence="1">The sequence shown here is derived from an EMBL/GenBank/DDBJ whole genome shotgun (WGS) entry which is preliminary data.</text>
</comment>
<dbReference type="Proteomes" id="UP001597079">
    <property type="component" value="Unassembled WGS sequence"/>
</dbReference>
<sequence>MARCPKCGFNRFGVEDIQVEDGKGVLTFVVCAGCETAMSVLQPHPNYFPLLESISKSLDKISQKLK</sequence>
<gene>
    <name evidence="1" type="ORF">ACFSB2_22630</name>
</gene>